<sequence>MVPLIKAFMKAVNDIHDAIIQSAQQSGYSFTDKQLHFIIIGIAGMLIFAVTQIAFRKLAKYSITAISFIYTFTVLLVIVFGIEIEQKITKRGNMEFADIVAGVWGFLYIFIIYVIIRIVSYLIKQHSKKGKAKQKLKS</sequence>
<keyword evidence="1" id="KW-1133">Transmembrane helix</keyword>
<gene>
    <name evidence="2" type="ORF">C1I91_26150</name>
</gene>
<dbReference type="OrthoDB" id="2868470at2"/>
<feature type="transmembrane region" description="Helical" evidence="1">
    <location>
        <begin position="62"/>
        <end position="82"/>
    </location>
</feature>
<accession>A0A3R5QXX8</accession>
<organism evidence="2 3">
    <name type="scientific">Clostridium manihotivorum</name>
    <dbReference type="NCBI Taxonomy" id="2320868"/>
    <lineage>
        <taxon>Bacteria</taxon>
        <taxon>Bacillati</taxon>
        <taxon>Bacillota</taxon>
        <taxon>Clostridia</taxon>
        <taxon>Eubacteriales</taxon>
        <taxon>Clostridiaceae</taxon>
        <taxon>Clostridium</taxon>
    </lineage>
</organism>
<keyword evidence="1" id="KW-0472">Membrane</keyword>
<dbReference type="Proteomes" id="UP000286268">
    <property type="component" value="Chromosome"/>
</dbReference>
<name>A0A3R5QXX8_9CLOT</name>
<proteinExistence type="predicted"/>
<evidence type="ECO:0000313" key="3">
    <source>
        <dbReference type="Proteomes" id="UP000286268"/>
    </source>
</evidence>
<dbReference type="RefSeq" id="WP_128215549.1">
    <property type="nucleotide sequence ID" value="NZ_CP025746.1"/>
</dbReference>
<dbReference type="KEGG" id="cmah:C1I91_26150"/>
<dbReference type="EMBL" id="CP025746">
    <property type="protein sequence ID" value="QAA34838.1"/>
    <property type="molecule type" value="Genomic_DNA"/>
</dbReference>
<feature type="transmembrane region" description="Helical" evidence="1">
    <location>
        <begin position="102"/>
        <end position="123"/>
    </location>
</feature>
<keyword evidence="1" id="KW-0812">Transmembrane</keyword>
<protein>
    <submittedName>
        <fullName evidence="2">Uncharacterized protein</fullName>
    </submittedName>
</protein>
<evidence type="ECO:0000256" key="1">
    <source>
        <dbReference type="SAM" id="Phobius"/>
    </source>
</evidence>
<keyword evidence="3" id="KW-1185">Reference proteome</keyword>
<evidence type="ECO:0000313" key="2">
    <source>
        <dbReference type="EMBL" id="QAA34838.1"/>
    </source>
</evidence>
<reference evidence="2 3" key="1">
    <citation type="submission" date="2018-01" db="EMBL/GenBank/DDBJ databases">
        <title>Genome Sequencing and Assembly of Anaerobacter polyendosporus strain CT4.</title>
        <authorList>
            <person name="Tachaapaikoon C."/>
            <person name="Sutheeworapong S."/>
            <person name="Jenjaroenpun P."/>
            <person name="Wongsurawat T."/>
            <person name="Nookeaw I."/>
            <person name="Cheawchanlertfa P."/>
            <person name="Kosugi A."/>
            <person name="Cheevadhanarak S."/>
            <person name="Ratanakhanokchai K."/>
        </authorList>
    </citation>
    <scope>NUCLEOTIDE SEQUENCE [LARGE SCALE GENOMIC DNA]</scope>
    <source>
        <strain evidence="2 3">CT4</strain>
    </source>
</reference>
<dbReference type="AlphaFoldDB" id="A0A3R5QXX8"/>
<feature type="transmembrane region" description="Helical" evidence="1">
    <location>
        <begin position="35"/>
        <end position="55"/>
    </location>
</feature>